<dbReference type="GO" id="GO:0043565">
    <property type="term" value="F:sequence-specific DNA binding"/>
    <property type="evidence" value="ECO:0007669"/>
    <property type="project" value="InterPro"/>
</dbReference>
<dbReference type="PANTHER" id="PTHR46796:SF12">
    <property type="entry name" value="HTH-TYPE DNA-BINDING TRANSCRIPTIONAL ACTIVATOR EUTR"/>
    <property type="match status" value="1"/>
</dbReference>
<dbReference type="Pfam" id="PF12833">
    <property type="entry name" value="HTH_18"/>
    <property type="match status" value="1"/>
</dbReference>
<evidence type="ECO:0000259" key="4">
    <source>
        <dbReference type="PROSITE" id="PS01124"/>
    </source>
</evidence>
<dbReference type="Pfam" id="PF14525">
    <property type="entry name" value="AraC_binding_2"/>
    <property type="match status" value="1"/>
</dbReference>
<evidence type="ECO:0000256" key="1">
    <source>
        <dbReference type="ARBA" id="ARBA00023015"/>
    </source>
</evidence>
<reference evidence="5 6" key="1">
    <citation type="submission" date="2018-11" db="EMBL/GenBank/DDBJ databases">
        <title>Draft genome sequence of Cellulomonas takizawaensis strain TKZ-21.</title>
        <authorList>
            <person name="Yamamura H."/>
            <person name="Hayashi T."/>
            <person name="Hamada M."/>
            <person name="Serisawa Y."/>
            <person name="Matsuyama K."/>
            <person name="Nakagawa Y."/>
            <person name="Otoguro M."/>
            <person name="Yanagida F."/>
            <person name="Hayakawa M."/>
        </authorList>
    </citation>
    <scope>NUCLEOTIDE SEQUENCE [LARGE SCALE GENOMIC DNA]</scope>
    <source>
        <strain evidence="5 6">TKZ-21</strain>
    </source>
</reference>
<dbReference type="SMART" id="SM00342">
    <property type="entry name" value="HTH_ARAC"/>
    <property type="match status" value="1"/>
</dbReference>
<evidence type="ECO:0000256" key="3">
    <source>
        <dbReference type="ARBA" id="ARBA00023163"/>
    </source>
</evidence>
<dbReference type="AlphaFoldDB" id="A0A401V104"/>
<feature type="domain" description="HTH araC/xylS-type" evidence="4">
    <location>
        <begin position="218"/>
        <end position="320"/>
    </location>
</feature>
<dbReference type="PANTHER" id="PTHR46796">
    <property type="entry name" value="HTH-TYPE TRANSCRIPTIONAL ACTIVATOR RHAS-RELATED"/>
    <property type="match status" value="1"/>
</dbReference>
<dbReference type="OrthoDB" id="9799345at2"/>
<dbReference type="InterPro" id="IPR035418">
    <property type="entry name" value="AraC-bd_2"/>
</dbReference>
<dbReference type="Gene3D" id="1.10.10.60">
    <property type="entry name" value="Homeodomain-like"/>
    <property type="match status" value="1"/>
</dbReference>
<keyword evidence="1" id="KW-0805">Transcription regulation</keyword>
<comment type="caution">
    <text evidence="5">The sequence shown here is derived from an EMBL/GenBank/DDBJ whole genome shotgun (WGS) entry which is preliminary data.</text>
</comment>
<evidence type="ECO:0000313" key="5">
    <source>
        <dbReference type="EMBL" id="GCD20574.1"/>
    </source>
</evidence>
<dbReference type="InterPro" id="IPR009057">
    <property type="entry name" value="Homeodomain-like_sf"/>
</dbReference>
<dbReference type="InterPro" id="IPR050204">
    <property type="entry name" value="AraC_XylS_family_regulators"/>
</dbReference>
<protein>
    <recommendedName>
        <fullName evidence="4">HTH araC/xylS-type domain-containing protein</fullName>
    </recommendedName>
</protein>
<dbReference type="RefSeq" id="WP_124343080.1">
    <property type="nucleotide sequence ID" value="NZ_BHYL01000168.1"/>
</dbReference>
<accession>A0A401V104</accession>
<keyword evidence="2" id="KW-0238">DNA-binding</keyword>
<gene>
    <name evidence="5" type="ORF">CTKZ_21360</name>
</gene>
<dbReference type="PROSITE" id="PS01124">
    <property type="entry name" value="HTH_ARAC_FAMILY_2"/>
    <property type="match status" value="1"/>
</dbReference>
<dbReference type="GO" id="GO:0003700">
    <property type="term" value="F:DNA-binding transcription factor activity"/>
    <property type="evidence" value="ECO:0007669"/>
    <property type="project" value="InterPro"/>
</dbReference>
<proteinExistence type="predicted"/>
<keyword evidence="6" id="KW-1185">Reference proteome</keyword>
<dbReference type="SUPFAM" id="SSF46689">
    <property type="entry name" value="Homeodomain-like"/>
    <property type="match status" value="2"/>
</dbReference>
<sequence length="320" mass="33696">MPVHVLKVSTRQPDVAYSVLKDLYCPHQRLTLATVSPTFLCDLRATNAGDLGADTVRLSTGVQCTVAPVDYLLVTTGVVGTGRYDVGGDEVRIGAGSVFRFPDDDPLTATWDGIELLVLRLPRSVVGRVASERLPLDARDVRFGGLEPVSAAAGRAWVRLAHFVAGQLADDAPSAANPIAAAALADLVAAGALATFPNTTLDSALVRGPGYAAPSTVRRAVAFIDDHASLPVTVTDIAHAAGVSARALQSAFQRHLGVTPMAYLRRARLEGAHRDLQAADPTAGDTVADVALRWGFVKTDRFAAAYRQAFGVPPSRTLRG</sequence>
<keyword evidence="3" id="KW-0804">Transcription</keyword>
<name>A0A401V104_9CELL</name>
<evidence type="ECO:0000313" key="6">
    <source>
        <dbReference type="Proteomes" id="UP000288246"/>
    </source>
</evidence>
<dbReference type="EMBL" id="BHYL01000168">
    <property type="protein sequence ID" value="GCD20574.1"/>
    <property type="molecule type" value="Genomic_DNA"/>
</dbReference>
<dbReference type="InterPro" id="IPR018060">
    <property type="entry name" value="HTH_AraC"/>
</dbReference>
<dbReference type="Proteomes" id="UP000288246">
    <property type="component" value="Unassembled WGS sequence"/>
</dbReference>
<evidence type="ECO:0000256" key="2">
    <source>
        <dbReference type="ARBA" id="ARBA00023125"/>
    </source>
</evidence>
<organism evidence="5 6">
    <name type="scientific">Cellulomonas algicola</name>
    <dbReference type="NCBI Taxonomy" id="2071633"/>
    <lineage>
        <taxon>Bacteria</taxon>
        <taxon>Bacillati</taxon>
        <taxon>Actinomycetota</taxon>
        <taxon>Actinomycetes</taxon>
        <taxon>Micrococcales</taxon>
        <taxon>Cellulomonadaceae</taxon>
        <taxon>Cellulomonas</taxon>
    </lineage>
</organism>